<dbReference type="SUPFAM" id="SSF53383">
    <property type="entry name" value="PLP-dependent transferases"/>
    <property type="match status" value="1"/>
</dbReference>
<evidence type="ECO:0000256" key="5">
    <source>
        <dbReference type="ARBA" id="ARBA00022898"/>
    </source>
</evidence>
<evidence type="ECO:0000313" key="9">
    <source>
        <dbReference type="EMBL" id="GLQ52829.1"/>
    </source>
</evidence>
<accession>A0ABQ5VZ42</accession>
<dbReference type="PANTHER" id="PTHR46383:SF1">
    <property type="entry name" value="ASPARTATE AMINOTRANSFERASE"/>
    <property type="match status" value="1"/>
</dbReference>
<dbReference type="Gene3D" id="3.90.1150.10">
    <property type="entry name" value="Aspartate Aminotransferase, domain 1"/>
    <property type="match status" value="1"/>
</dbReference>
<evidence type="ECO:0000256" key="3">
    <source>
        <dbReference type="ARBA" id="ARBA00022576"/>
    </source>
</evidence>
<evidence type="ECO:0000256" key="7">
    <source>
        <dbReference type="RuleBase" id="RU000481"/>
    </source>
</evidence>
<keyword evidence="10" id="KW-1185">Reference proteome</keyword>
<organism evidence="9 10">
    <name type="scientific">Devosia nitrariae</name>
    <dbReference type="NCBI Taxonomy" id="2071872"/>
    <lineage>
        <taxon>Bacteria</taxon>
        <taxon>Pseudomonadati</taxon>
        <taxon>Pseudomonadota</taxon>
        <taxon>Alphaproteobacteria</taxon>
        <taxon>Hyphomicrobiales</taxon>
        <taxon>Devosiaceae</taxon>
        <taxon>Devosia</taxon>
    </lineage>
</organism>
<feature type="domain" description="Aminotransferase class I/classII large" evidence="8">
    <location>
        <begin position="31"/>
        <end position="392"/>
    </location>
</feature>
<proteinExistence type="inferred from homology"/>
<dbReference type="EC" id="2.6.1.-" evidence="7"/>
<dbReference type="PANTHER" id="PTHR46383">
    <property type="entry name" value="ASPARTATE AMINOTRANSFERASE"/>
    <property type="match status" value="1"/>
</dbReference>
<dbReference type="InterPro" id="IPR004839">
    <property type="entry name" value="Aminotransferase_I/II_large"/>
</dbReference>
<keyword evidence="5" id="KW-0663">Pyridoxal phosphate</keyword>
<dbReference type="Gene3D" id="3.40.640.10">
    <property type="entry name" value="Type I PLP-dependent aspartate aminotransferase-like (Major domain)"/>
    <property type="match status" value="1"/>
</dbReference>
<dbReference type="InterPro" id="IPR015424">
    <property type="entry name" value="PyrdxlP-dep_Trfase"/>
</dbReference>
<dbReference type="PRINTS" id="PR00753">
    <property type="entry name" value="ACCSYNTHASE"/>
</dbReference>
<evidence type="ECO:0000256" key="1">
    <source>
        <dbReference type="ARBA" id="ARBA00001933"/>
    </source>
</evidence>
<reference evidence="10" key="1">
    <citation type="journal article" date="2019" name="Int. J. Syst. Evol. Microbiol.">
        <title>The Global Catalogue of Microorganisms (GCM) 10K type strain sequencing project: providing services to taxonomists for standard genome sequencing and annotation.</title>
        <authorList>
            <consortium name="The Broad Institute Genomics Platform"/>
            <consortium name="The Broad Institute Genome Sequencing Center for Infectious Disease"/>
            <person name="Wu L."/>
            <person name="Ma J."/>
        </authorList>
    </citation>
    <scope>NUCLEOTIDE SEQUENCE [LARGE SCALE GENOMIC DNA]</scope>
    <source>
        <strain evidence="10">NBRC 112416</strain>
    </source>
</reference>
<protein>
    <recommendedName>
        <fullName evidence="7">Aminotransferase</fullName>
        <ecNumber evidence="7">2.6.1.-</ecNumber>
    </recommendedName>
</protein>
<evidence type="ECO:0000256" key="4">
    <source>
        <dbReference type="ARBA" id="ARBA00022679"/>
    </source>
</evidence>
<sequence>MGFLSDALGRVAPSATVAISQKARELARAGKDVIALSAGEPDFDTPEHVKQAAIRAMAEGKTKYTNIDGIPELKEAVAAKFRRDNRLEVTAADCFVGSGGKQIIFNALLATLNPGDEVVVPVPYWVSYPEIVRLCGAEPVLALADASTGFKLSPEALDKAISPRTKWLILNTPSNPSGAAYTAEELRALADVLLGHPHVHILTDDIYEVLVYDGGTFTTIAQVEPRLIARTLTMNGVSKSHAMTGWRIGYCTGPRELLAAMTKLQGQSTTNPSSISQWAAVEALNGPQDFLKDWREVFQRRRDLVVSGLNANTGLDCLTPEGAFYVFPSVKRLLGKTSAGGAKLETDEDFVLALLEETGVALVHGTAFGLAGHMRLSYAASDAELAEAVARIQQFCAGIR</sequence>
<comment type="catalytic activity">
    <reaction evidence="6">
        <text>L-aspartate + 2-oxoglutarate = oxaloacetate + L-glutamate</text>
        <dbReference type="Rhea" id="RHEA:21824"/>
        <dbReference type="ChEBI" id="CHEBI:16452"/>
        <dbReference type="ChEBI" id="CHEBI:16810"/>
        <dbReference type="ChEBI" id="CHEBI:29985"/>
        <dbReference type="ChEBI" id="CHEBI:29991"/>
        <dbReference type="EC" id="2.6.1.1"/>
    </reaction>
</comment>
<dbReference type="RefSeq" id="WP_284338298.1">
    <property type="nucleotide sequence ID" value="NZ_BSNS01000001.1"/>
</dbReference>
<keyword evidence="4 7" id="KW-0808">Transferase</keyword>
<dbReference type="CDD" id="cd00609">
    <property type="entry name" value="AAT_like"/>
    <property type="match status" value="1"/>
</dbReference>
<dbReference type="InterPro" id="IPR050596">
    <property type="entry name" value="AspAT/PAT-like"/>
</dbReference>
<gene>
    <name evidence="9" type="ORF">GCM10010862_00870</name>
</gene>
<keyword evidence="3 7" id="KW-0032">Aminotransferase</keyword>
<dbReference type="GO" id="GO:0008483">
    <property type="term" value="F:transaminase activity"/>
    <property type="evidence" value="ECO:0007669"/>
    <property type="project" value="UniProtKB-KW"/>
</dbReference>
<comment type="cofactor">
    <cofactor evidence="1 7">
        <name>pyridoxal 5'-phosphate</name>
        <dbReference type="ChEBI" id="CHEBI:597326"/>
    </cofactor>
</comment>
<dbReference type="InterPro" id="IPR004838">
    <property type="entry name" value="NHTrfase_class1_PyrdxlP-BS"/>
</dbReference>
<dbReference type="PROSITE" id="PS00105">
    <property type="entry name" value="AA_TRANSFER_CLASS_1"/>
    <property type="match status" value="1"/>
</dbReference>
<comment type="caution">
    <text evidence="9">The sequence shown here is derived from an EMBL/GenBank/DDBJ whole genome shotgun (WGS) entry which is preliminary data.</text>
</comment>
<evidence type="ECO:0000256" key="6">
    <source>
        <dbReference type="ARBA" id="ARBA00049185"/>
    </source>
</evidence>
<dbReference type="EMBL" id="BSNS01000001">
    <property type="protein sequence ID" value="GLQ52829.1"/>
    <property type="molecule type" value="Genomic_DNA"/>
</dbReference>
<dbReference type="Pfam" id="PF00155">
    <property type="entry name" value="Aminotran_1_2"/>
    <property type="match status" value="1"/>
</dbReference>
<evidence type="ECO:0000313" key="10">
    <source>
        <dbReference type="Proteomes" id="UP001156691"/>
    </source>
</evidence>
<dbReference type="InterPro" id="IPR015422">
    <property type="entry name" value="PyrdxlP-dep_Trfase_small"/>
</dbReference>
<dbReference type="Proteomes" id="UP001156691">
    <property type="component" value="Unassembled WGS sequence"/>
</dbReference>
<name>A0ABQ5VZ42_9HYPH</name>
<evidence type="ECO:0000256" key="2">
    <source>
        <dbReference type="ARBA" id="ARBA00007441"/>
    </source>
</evidence>
<dbReference type="InterPro" id="IPR015421">
    <property type="entry name" value="PyrdxlP-dep_Trfase_major"/>
</dbReference>
<comment type="similarity">
    <text evidence="2 7">Belongs to the class-I pyridoxal-phosphate-dependent aminotransferase family.</text>
</comment>
<evidence type="ECO:0000259" key="8">
    <source>
        <dbReference type="Pfam" id="PF00155"/>
    </source>
</evidence>